<dbReference type="GO" id="GO:0005096">
    <property type="term" value="F:GTPase activator activity"/>
    <property type="evidence" value="ECO:0007669"/>
    <property type="project" value="UniProtKB-KW"/>
</dbReference>
<keyword evidence="1" id="KW-0343">GTPase activation</keyword>
<dbReference type="SUPFAM" id="SSF48350">
    <property type="entry name" value="GTPase activation domain, GAP"/>
    <property type="match status" value="1"/>
</dbReference>
<dbReference type="InterPro" id="IPR008936">
    <property type="entry name" value="Rho_GTPase_activation_prot"/>
</dbReference>
<dbReference type="InterPro" id="IPR001936">
    <property type="entry name" value="RasGAP_dom"/>
</dbReference>
<dbReference type="AlphaFoldDB" id="A0A6B2L3W0"/>
<evidence type="ECO:0000256" key="1">
    <source>
        <dbReference type="ARBA" id="ARBA00022468"/>
    </source>
</evidence>
<dbReference type="PANTHER" id="PTHR10194">
    <property type="entry name" value="RAS GTPASE-ACTIVATING PROTEINS"/>
    <property type="match status" value="1"/>
</dbReference>
<reference evidence="3" key="1">
    <citation type="journal article" date="2020" name="J. Eukaryot. Microbiol.">
        <title>De novo Sequencing, Assembly and Annotation of the Transcriptome for the Free-Living Testate Amoeba Arcella intermedia.</title>
        <authorList>
            <person name="Ribeiro G.M."/>
            <person name="Porfirio-Sousa A.L."/>
            <person name="Maurer-Alcala X.X."/>
            <person name="Katz L.A."/>
            <person name="Lahr D.J.G."/>
        </authorList>
    </citation>
    <scope>NUCLEOTIDE SEQUENCE</scope>
</reference>
<dbReference type="EMBL" id="GIBP01002667">
    <property type="protein sequence ID" value="NDV31636.1"/>
    <property type="molecule type" value="Transcribed_RNA"/>
</dbReference>
<feature type="domain" description="Ras-GAP" evidence="2">
    <location>
        <begin position="157"/>
        <end position="343"/>
    </location>
</feature>
<dbReference type="InterPro" id="IPR039360">
    <property type="entry name" value="Ras_GTPase"/>
</dbReference>
<dbReference type="Pfam" id="PF00616">
    <property type="entry name" value="RasGAP"/>
    <property type="match status" value="1"/>
</dbReference>
<evidence type="ECO:0000313" key="3">
    <source>
        <dbReference type="EMBL" id="NDV31636.1"/>
    </source>
</evidence>
<sequence length="448" mass="51386">MWSKARREYDLCKSRVDLSAKQQPLEPIRLFVNQSQFHIARLKEIEKYEIAADHLSAALWKVHSDVWKILVEFFMMLYDAIADQYSLLNKLDRKNLDELNAIVRKRNDYLIKTAKRDEERRRREKEAEENKYRPLVDLLSAKDFALLNAICVTAGKDQDTLLTSIVKILDAHGTIMSCIRACIVEEVAQTNNEATLFRGNSTATKLMSAYTKMIGHDYLKVIQGYVIDVLYDVEGYEIKNDPQNKEYKIKKLRTMCQRILDEIIGSFDMSSMAFREIAQCLVSEVRNKFPNSGKVAAAGFIFLRFFCPAVSAPETYGLIDEEVSPNVRKSLVLISKCLQNLANGQKLKEDYLVDMNVFIEENLEPLETFLMKWGQPTQPVTPGSLCTLEVANEVELPLIQELLVRDLEKIAQALINYKQEYIIEDLVTELGNLGDLPGTEKTPKKNFF</sequence>
<protein>
    <recommendedName>
        <fullName evidence="2">Ras-GAP domain-containing protein</fullName>
    </recommendedName>
</protein>
<name>A0A6B2L3W0_9EUKA</name>
<dbReference type="PROSITE" id="PS50018">
    <property type="entry name" value="RAS_GTPASE_ACTIV_2"/>
    <property type="match status" value="1"/>
</dbReference>
<accession>A0A6B2L3W0</accession>
<evidence type="ECO:0000259" key="2">
    <source>
        <dbReference type="PROSITE" id="PS50018"/>
    </source>
</evidence>
<dbReference type="SMART" id="SM00323">
    <property type="entry name" value="RasGAP"/>
    <property type="match status" value="1"/>
</dbReference>
<dbReference type="Gene3D" id="1.10.506.10">
    <property type="entry name" value="GTPase Activation - p120gap, domain 1"/>
    <property type="match status" value="2"/>
</dbReference>
<organism evidence="3">
    <name type="scientific">Arcella intermedia</name>
    <dbReference type="NCBI Taxonomy" id="1963864"/>
    <lineage>
        <taxon>Eukaryota</taxon>
        <taxon>Amoebozoa</taxon>
        <taxon>Tubulinea</taxon>
        <taxon>Elardia</taxon>
        <taxon>Arcellinida</taxon>
        <taxon>Sphaerothecina</taxon>
        <taxon>Arcellidae</taxon>
        <taxon>Arcella</taxon>
    </lineage>
</organism>
<dbReference type="PANTHER" id="PTHR10194:SF60">
    <property type="entry name" value="RAS GTPASE-ACTIVATING PROTEIN RASKOL"/>
    <property type="match status" value="1"/>
</dbReference>
<proteinExistence type="predicted"/>